<keyword evidence="3" id="KW-1185">Reference proteome</keyword>
<organism evidence="2 3">
    <name type="scientific">Metapseudomonas furukawaii</name>
    <name type="common">Pseudomonas furukawaii</name>
    <dbReference type="NCBI Taxonomy" id="1149133"/>
    <lineage>
        <taxon>Bacteria</taxon>
        <taxon>Pseudomonadati</taxon>
        <taxon>Pseudomonadota</taxon>
        <taxon>Gammaproteobacteria</taxon>
        <taxon>Pseudomonadales</taxon>
        <taxon>Pseudomonadaceae</taxon>
        <taxon>Metapseudomonas</taxon>
    </lineage>
</organism>
<proteinExistence type="predicted"/>
<reference evidence="3" key="1">
    <citation type="submission" date="2015-05" db="EMBL/GenBank/DDBJ databases">
        <title>Draft genome sequencing of a biphenyl-degrading bacterium, Pseudomonas balearica KF707 (=NBRC110670).</title>
        <authorList>
            <person name="Kimura N."/>
            <person name="Hirose J."/>
            <person name="Watanabe T."/>
            <person name="Suenaga H."/>
            <person name="Fujihara H."/>
            <person name="Noguchi M."/>
            <person name="Hashimoto M."/>
            <person name="Shimodaira J."/>
            <person name="Tsuchikane K."/>
            <person name="Hosoyama A."/>
            <person name="Yamazoe A."/>
            <person name="Fujita N."/>
            <person name="Furukawa K."/>
        </authorList>
    </citation>
    <scope>NUCLEOTIDE SEQUENCE [LARGE SCALE GENOMIC DNA]</scope>
    <source>
        <strain evidence="3">DSM 10086 / NBRC 110670 / KF707</strain>
    </source>
</reference>
<dbReference type="Proteomes" id="UP000218554">
    <property type="component" value="Chromosome"/>
</dbReference>
<accession>A0AAD1FGK6</accession>
<dbReference type="EMBL" id="AP014862">
    <property type="protein sequence ID" value="BAU74503.1"/>
    <property type="molecule type" value="Genomic_DNA"/>
</dbReference>
<dbReference type="RefSeq" id="WP_003452271.1">
    <property type="nucleotide sequence ID" value="NZ_AJMR01000170.1"/>
</dbReference>
<evidence type="ECO:0000259" key="1">
    <source>
        <dbReference type="PROSITE" id="PS51750"/>
    </source>
</evidence>
<evidence type="ECO:0000313" key="2">
    <source>
        <dbReference type="EMBL" id="BAU74503.1"/>
    </source>
</evidence>
<dbReference type="PROSITE" id="PS51750">
    <property type="entry name" value="BRO_N"/>
    <property type="match status" value="1"/>
</dbReference>
<name>A0AAD1FGK6_METFU</name>
<dbReference type="SMART" id="SM01040">
    <property type="entry name" value="Bro-N"/>
    <property type="match status" value="1"/>
</dbReference>
<protein>
    <recommendedName>
        <fullName evidence="1">Bro-N domain-containing protein</fullName>
    </recommendedName>
</protein>
<reference evidence="2 3" key="2">
    <citation type="journal article" date="2017" name="Int. J. Syst. Evol. Microbiol.">
        <title>Pseudomonas furukawaii sp. nov., a polychlorinated biphenyl-degrading bacterium isolated from biphenyl-contaminated soil in Japan.</title>
        <authorList>
            <person name="Kimura N."/>
            <person name="Watanabe T."/>
            <person name="Suenaga H."/>
            <person name="Fujihara H."/>
            <person name="Futagami T."/>
            <person name="Goto M."/>
            <person name="Hanada S."/>
            <person name="Hirose J."/>
        </authorList>
    </citation>
    <scope>NUCLEOTIDE SEQUENCE [LARGE SCALE GENOMIC DNA]</scope>
    <source>
        <strain evidence="3">DSM 10086 / NBRC 110670 / KF707</strain>
    </source>
</reference>
<dbReference type="PANTHER" id="PTHR36180:SF2">
    <property type="entry name" value="BRO FAMILY PROTEIN"/>
    <property type="match status" value="1"/>
</dbReference>
<feature type="domain" description="Bro-N" evidence="1">
    <location>
        <begin position="2"/>
        <end position="108"/>
    </location>
</feature>
<evidence type="ECO:0000313" key="3">
    <source>
        <dbReference type="Proteomes" id="UP000218554"/>
    </source>
</evidence>
<sequence length="161" mass="18881">MHDAYVPTHFVRHNRPLRGVLIDNQPWFSAYDFARLLGLHHPQALHRRLRPFDTRRVNFMNASGGVEAVQVISEAGLYKALVRFGHPECQGLEEWLSREAIPLLRDRHDDDCCHPRRIVLSWQSQRLLLLDWQGELWMPWIEVPRYMHAEAAGLDYPLAKV</sequence>
<dbReference type="AlphaFoldDB" id="A0AAD1FGK6"/>
<dbReference type="Pfam" id="PF02498">
    <property type="entry name" value="Bro-N"/>
    <property type="match status" value="1"/>
</dbReference>
<gene>
    <name evidence="2" type="ORF">KF707C_28150</name>
</gene>
<dbReference type="InterPro" id="IPR003497">
    <property type="entry name" value="BRO_N_domain"/>
</dbReference>
<dbReference type="PANTHER" id="PTHR36180">
    <property type="entry name" value="DNA-BINDING PROTEIN-RELATED-RELATED"/>
    <property type="match status" value="1"/>
</dbReference>
<dbReference type="KEGG" id="pfuw:KF707C_28150"/>